<keyword evidence="2" id="KW-1185">Reference proteome</keyword>
<comment type="caution">
    <text evidence="1">The sequence shown here is derived from an EMBL/GenBank/DDBJ whole genome shotgun (WGS) entry which is preliminary data.</text>
</comment>
<protein>
    <submittedName>
        <fullName evidence="1">Uncharacterized protein</fullName>
    </submittedName>
</protein>
<name>A0ABQ8S5W2_PERAM</name>
<organism evidence="1 2">
    <name type="scientific">Periplaneta americana</name>
    <name type="common">American cockroach</name>
    <name type="synonym">Blatta americana</name>
    <dbReference type="NCBI Taxonomy" id="6978"/>
    <lineage>
        <taxon>Eukaryota</taxon>
        <taxon>Metazoa</taxon>
        <taxon>Ecdysozoa</taxon>
        <taxon>Arthropoda</taxon>
        <taxon>Hexapoda</taxon>
        <taxon>Insecta</taxon>
        <taxon>Pterygota</taxon>
        <taxon>Neoptera</taxon>
        <taxon>Polyneoptera</taxon>
        <taxon>Dictyoptera</taxon>
        <taxon>Blattodea</taxon>
        <taxon>Blattoidea</taxon>
        <taxon>Blattidae</taxon>
        <taxon>Blattinae</taxon>
        <taxon>Periplaneta</taxon>
    </lineage>
</organism>
<evidence type="ECO:0000313" key="2">
    <source>
        <dbReference type="Proteomes" id="UP001148838"/>
    </source>
</evidence>
<reference evidence="1 2" key="1">
    <citation type="journal article" date="2022" name="Allergy">
        <title>Genome assembly and annotation of Periplaneta americana reveal a comprehensive cockroach allergen profile.</title>
        <authorList>
            <person name="Wang L."/>
            <person name="Xiong Q."/>
            <person name="Saelim N."/>
            <person name="Wang L."/>
            <person name="Nong W."/>
            <person name="Wan A.T."/>
            <person name="Shi M."/>
            <person name="Liu X."/>
            <person name="Cao Q."/>
            <person name="Hui J.H.L."/>
            <person name="Sookrung N."/>
            <person name="Leung T.F."/>
            <person name="Tungtrongchitr A."/>
            <person name="Tsui S.K.W."/>
        </authorList>
    </citation>
    <scope>NUCLEOTIDE SEQUENCE [LARGE SCALE GENOMIC DNA]</scope>
    <source>
        <strain evidence="1">PWHHKU_190912</strain>
    </source>
</reference>
<dbReference type="PANTHER" id="PTHR47027">
    <property type="entry name" value="REVERSE TRANSCRIPTASE DOMAIN-CONTAINING PROTEIN"/>
    <property type="match status" value="1"/>
</dbReference>
<dbReference type="Proteomes" id="UP001148838">
    <property type="component" value="Unassembled WGS sequence"/>
</dbReference>
<evidence type="ECO:0000313" key="1">
    <source>
        <dbReference type="EMBL" id="KAJ4429433.1"/>
    </source>
</evidence>
<dbReference type="PANTHER" id="PTHR47027:SF20">
    <property type="entry name" value="REVERSE TRANSCRIPTASE-LIKE PROTEIN WITH RNA-DIRECTED DNA POLYMERASE DOMAIN"/>
    <property type="match status" value="1"/>
</dbReference>
<proteinExistence type="predicted"/>
<sequence length="318" mass="35562">MQEMRETPKGNELQNMPEKIKITEAASGEADSGAVVLVIGESWAPGGGKTPALRSPGVDTAPLIESAPQNEPGVNCYGYLASELNEGDNASEMSPGSSAESYPAFPLNGLRENLFQLTCPNHDLNQGNNNNNISSVDEILLLVLIEENIFLEQVDSFKYLGSTISSNMSCCQEVKRRIAMAKEAFNRKRSVFCGFLEKELRKRLVNCFVWSVALYGAETWTLRRSEEKRIKHLKCGYGEEWSVKNDAETEQEDDKELAGSLAEKKLPTEGCTERNGEREKVWGRGRYEMIDDIKIYGSFAGTKRKAENRKDWRMLGLQ</sequence>
<gene>
    <name evidence="1" type="ORF">ANN_21602</name>
</gene>
<dbReference type="EMBL" id="JAJSOF020000033">
    <property type="protein sequence ID" value="KAJ4429433.1"/>
    <property type="molecule type" value="Genomic_DNA"/>
</dbReference>
<accession>A0ABQ8S5W2</accession>